<dbReference type="AlphaFoldDB" id="A0A0B2RI86"/>
<reference evidence="1" key="1">
    <citation type="submission" date="2014-07" db="EMBL/GenBank/DDBJ databases">
        <title>Identification of a novel salt tolerance gene in wild soybean by whole-genome sequencing.</title>
        <authorList>
            <person name="Lam H.-M."/>
            <person name="Qi X."/>
            <person name="Li M.-W."/>
            <person name="Liu X."/>
            <person name="Xie M."/>
            <person name="Ni M."/>
            <person name="Xu X."/>
        </authorList>
    </citation>
    <scope>NUCLEOTIDE SEQUENCE [LARGE SCALE GENOMIC DNA]</scope>
    <source>
        <tissue evidence="1">Root</tissue>
    </source>
</reference>
<name>A0A0B2RI86_GLYSO</name>
<evidence type="ECO:0000313" key="1">
    <source>
        <dbReference type="EMBL" id="KHN32034.1"/>
    </source>
</evidence>
<protein>
    <submittedName>
        <fullName evidence="1">Uncharacterized protein</fullName>
    </submittedName>
</protein>
<dbReference type="EMBL" id="KN650338">
    <property type="protein sequence ID" value="KHN32034.1"/>
    <property type="molecule type" value="Genomic_DNA"/>
</dbReference>
<proteinExistence type="predicted"/>
<sequence length="84" mass="10203">TSEARSRVMYLFNIEVPLVTSWTGDNLRRRFYYCGLYKIRNNVYRRKGYNYFECHDPVANSRQKMIIVALMKKVDELKLREKDM</sequence>
<accession>A0A0B2RI86</accession>
<feature type="non-terminal residue" evidence="1">
    <location>
        <position position="1"/>
    </location>
</feature>
<organism evidence="1">
    <name type="scientific">Glycine soja</name>
    <name type="common">Wild soybean</name>
    <dbReference type="NCBI Taxonomy" id="3848"/>
    <lineage>
        <taxon>Eukaryota</taxon>
        <taxon>Viridiplantae</taxon>
        <taxon>Streptophyta</taxon>
        <taxon>Embryophyta</taxon>
        <taxon>Tracheophyta</taxon>
        <taxon>Spermatophyta</taxon>
        <taxon>Magnoliopsida</taxon>
        <taxon>eudicotyledons</taxon>
        <taxon>Gunneridae</taxon>
        <taxon>Pentapetalae</taxon>
        <taxon>rosids</taxon>
        <taxon>fabids</taxon>
        <taxon>Fabales</taxon>
        <taxon>Fabaceae</taxon>
        <taxon>Papilionoideae</taxon>
        <taxon>50 kb inversion clade</taxon>
        <taxon>NPAAA clade</taxon>
        <taxon>indigoferoid/millettioid clade</taxon>
        <taxon>Phaseoleae</taxon>
        <taxon>Glycine</taxon>
        <taxon>Glycine subgen. Soja</taxon>
    </lineage>
</organism>
<gene>
    <name evidence="1" type="ORF">glysoja_034897</name>
</gene>
<feature type="non-terminal residue" evidence="1">
    <location>
        <position position="84"/>
    </location>
</feature>
<dbReference type="Proteomes" id="UP000053555">
    <property type="component" value="Unassembled WGS sequence"/>
</dbReference>